<dbReference type="OrthoDB" id="10256233at2759"/>
<evidence type="ECO:0000259" key="9">
    <source>
        <dbReference type="PROSITE" id="PS51194"/>
    </source>
</evidence>
<dbReference type="InterPro" id="IPR014001">
    <property type="entry name" value="Helicase_ATP-bd"/>
</dbReference>
<feature type="region of interest" description="Disordered" evidence="7">
    <location>
        <begin position="387"/>
        <end position="407"/>
    </location>
</feature>
<evidence type="ECO:0000256" key="2">
    <source>
        <dbReference type="ARBA" id="ARBA00022741"/>
    </source>
</evidence>
<gene>
    <name evidence="10" type="ORF">SCP_0107010</name>
</gene>
<comment type="caution">
    <text evidence="10">The sequence shown here is derived from an EMBL/GenBank/DDBJ whole genome shotgun (WGS) entry which is preliminary data.</text>
</comment>
<dbReference type="SMART" id="SM00487">
    <property type="entry name" value="DEXDc"/>
    <property type="match status" value="1"/>
</dbReference>
<evidence type="ECO:0000313" key="10">
    <source>
        <dbReference type="EMBL" id="GBE77819.1"/>
    </source>
</evidence>
<organism evidence="10 11">
    <name type="scientific">Sparassis crispa</name>
    <dbReference type="NCBI Taxonomy" id="139825"/>
    <lineage>
        <taxon>Eukaryota</taxon>
        <taxon>Fungi</taxon>
        <taxon>Dikarya</taxon>
        <taxon>Basidiomycota</taxon>
        <taxon>Agaricomycotina</taxon>
        <taxon>Agaricomycetes</taxon>
        <taxon>Polyporales</taxon>
        <taxon>Sparassidaceae</taxon>
        <taxon>Sparassis</taxon>
    </lineage>
</organism>
<comment type="catalytic activity">
    <reaction evidence="6">
        <text>ATP + H2O = ADP + phosphate + H(+)</text>
        <dbReference type="Rhea" id="RHEA:13065"/>
        <dbReference type="ChEBI" id="CHEBI:15377"/>
        <dbReference type="ChEBI" id="CHEBI:15378"/>
        <dbReference type="ChEBI" id="CHEBI:30616"/>
        <dbReference type="ChEBI" id="CHEBI:43474"/>
        <dbReference type="ChEBI" id="CHEBI:456216"/>
        <dbReference type="EC" id="3.6.4.13"/>
    </reaction>
</comment>
<sequence>MLSTTSTAPTGVRLTSYRSFCSSTHSRASKSRHAYNVRPPRQDASALLVRYESPEAHPNETFEQIGVPRHISIALRKAFPSVTHPTQTQRELIPAILKGNDVFLKDHTGTGKSFGMLLALLSQRRKAPRDNHGFPITSLVVVPHRDLAYQLLDWMERIHAHLPEKDLAFLVQVLVRNSAISLGDQISRLRQLPPHILIGTPNALVDVLQEDSSALKLPTLSTVVVDEIDYLVESPPLHEDKYKALKIHRRIQKHPGPTRQILDQIYERPKETGPKHGWQPPIEESKQIMTYGMNRPQLVMSSATFRAHSAFLETAAAWLVGRRDRVVRVTGSPDITSETMKHEAAQTLGGKSVRHYVLIVSPEGDIANIEGAEEPCALAEAPNLEVNPRSDIDIDGSTASHSPPDSGLIMSESLEIEPINEFEDMPLPFNHNLLEAIAEAFALDVPRVALLVLPSSAPLKRVVNELRRFGVDARGLDVAGSETGGAYLMDGSAAGAAENPTLLVCTFASTRGLDLPTLSHVFILGAPEDISVESYADLYLHAAGRVGRFGRSGKVINVVEARYWDRKERKWKDQPERIRRVFKRIGIKATKYSHFD</sequence>
<reference evidence="10 11" key="1">
    <citation type="journal article" date="2018" name="Sci. Rep.">
        <title>Genome sequence of the cauliflower mushroom Sparassis crispa (Hanabiratake) and its association with beneficial usage.</title>
        <authorList>
            <person name="Kiyama R."/>
            <person name="Furutani Y."/>
            <person name="Kawaguchi K."/>
            <person name="Nakanishi T."/>
        </authorList>
    </citation>
    <scope>NUCLEOTIDE SEQUENCE [LARGE SCALE GENOMIC DNA]</scope>
</reference>
<dbReference type="Gene3D" id="3.40.50.300">
    <property type="entry name" value="P-loop containing nucleotide triphosphate hydrolases"/>
    <property type="match status" value="2"/>
</dbReference>
<dbReference type="InterPro" id="IPR011545">
    <property type="entry name" value="DEAD/DEAH_box_helicase_dom"/>
</dbReference>
<dbReference type="InterPro" id="IPR001650">
    <property type="entry name" value="Helicase_C-like"/>
</dbReference>
<keyword evidence="4" id="KW-0347">Helicase</keyword>
<evidence type="ECO:0000256" key="3">
    <source>
        <dbReference type="ARBA" id="ARBA00022801"/>
    </source>
</evidence>
<dbReference type="SUPFAM" id="SSF52540">
    <property type="entry name" value="P-loop containing nucleoside triphosphate hydrolases"/>
    <property type="match status" value="2"/>
</dbReference>
<dbReference type="Pfam" id="PF00271">
    <property type="entry name" value="Helicase_C"/>
    <property type="match status" value="1"/>
</dbReference>
<keyword evidence="5" id="KW-0067">ATP-binding</keyword>
<evidence type="ECO:0000256" key="1">
    <source>
        <dbReference type="ARBA" id="ARBA00012552"/>
    </source>
</evidence>
<evidence type="ECO:0000259" key="8">
    <source>
        <dbReference type="PROSITE" id="PS51192"/>
    </source>
</evidence>
<dbReference type="EC" id="3.6.4.13" evidence="1"/>
<dbReference type="PROSITE" id="PS51192">
    <property type="entry name" value="HELICASE_ATP_BIND_1"/>
    <property type="match status" value="1"/>
</dbReference>
<dbReference type="PROSITE" id="PS51194">
    <property type="entry name" value="HELICASE_CTER"/>
    <property type="match status" value="1"/>
</dbReference>
<feature type="domain" description="Helicase C-terminal" evidence="9">
    <location>
        <begin position="437"/>
        <end position="593"/>
    </location>
</feature>
<evidence type="ECO:0000256" key="5">
    <source>
        <dbReference type="ARBA" id="ARBA00022840"/>
    </source>
</evidence>
<protein>
    <recommendedName>
        <fullName evidence="1">RNA helicase</fullName>
        <ecNumber evidence="1">3.6.4.13</ecNumber>
    </recommendedName>
</protein>
<keyword evidence="2" id="KW-0547">Nucleotide-binding</keyword>
<feature type="domain" description="Helicase ATP-binding" evidence="8">
    <location>
        <begin position="93"/>
        <end position="323"/>
    </location>
</feature>
<evidence type="ECO:0000256" key="7">
    <source>
        <dbReference type="SAM" id="MobiDB-lite"/>
    </source>
</evidence>
<dbReference type="Pfam" id="PF00270">
    <property type="entry name" value="DEAD"/>
    <property type="match status" value="1"/>
</dbReference>
<keyword evidence="3" id="KW-0378">Hydrolase</keyword>
<dbReference type="RefSeq" id="XP_027608732.1">
    <property type="nucleotide sequence ID" value="XM_027752931.1"/>
</dbReference>
<evidence type="ECO:0000256" key="4">
    <source>
        <dbReference type="ARBA" id="ARBA00022806"/>
    </source>
</evidence>
<evidence type="ECO:0000256" key="6">
    <source>
        <dbReference type="ARBA" id="ARBA00047984"/>
    </source>
</evidence>
<keyword evidence="11" id="KW-1185">Reference proteome</keyword>
<dbReference type="PANTHER" id="PTHR47960">
    <property type="entry name" value="DEAD-BOX ATP-DEPENDENT RNA HELICASE 50"/>
    <property type="match status" value="1"/>
</dbReference>
<dbReference type="GO" id="GO:0016787">
    <property type="term" value="F:hydrolase activity"/>
    <property type="evidence" value="ECO:0007669"/>
    <property type="project" value="UniProtKB-KW"/>
</dbReference>
<dbReference type="InParanoid" id="A0A401G6P1"/>
<dbReference type="GO" id="GO:0003724">
    <property type="term" value="F:RNA helicase activity"/>
    <property type="evidence" value="ECO:0007669"/>
    <property type="project" value="UniProtKB-EC"/>
</dbReference>
<name>A0A401G6P1_9APHY</name>
<evidence type="ECO:0000313" key="11">
    <source>
        <dbReference type="Proteomes" id="UP000287166"/>
    </source>
</evidence>
<dbReference type="SMART" id="SM00490">
    <property type="entry name" value="HELICc"/>
    <property type="match status" value="1"/>
</dbReference>
<dbReference type="GO" id="GO:0003676">
    <property type="term" value="F:nucleic acid binding"/>
    <property type="evidence" value="ECO:0007669"/>
    <property type="project" value="InterPro"/>
</dbReference>
<dbReference type="EMBL" id="BFAD01000001">
    <property type="protein sequence ID" value="GBE77819.1"/>
    <property type="molecule type" value="Genomic_DNA"/>
</dbReference>
<proteinExistence type="predicted"/>
<dbReference type="GO" id="GO:0005524">
    <property type="term" value="F:ATP binding"/>
    <property type="evidence" value="ECO:0007669"/>
    <property type="project" value="UniProtKB-KW"/>
</dbReference>
<dbReference type="InterPro" id="IPR027417">
    <property type="entry name" value="P-loop_NTPase"/>
</dbReference>
<dbReference type="AlphaFoldDB" id="A0A401G6P1"/>
<dbReference type="GeneID" id="38774736"/>
<dbReference type="STRING" id="139825.A0A401G6P1"/>
<accession>A0A401G6P1</accession>
<dbReference type="Proteomes" id="UP000287166">
    <property type="component" value="Unassembled WGS sequence"/>
</dbReference>